<evidence type="ECO:0000313" key="2">
    <source>
        <dbReference type="EMBL" id="PTB39575.1"/>
    </source>
</evidence>
<accession>A0A2T3Z455</accession>
<feature type="region of interest" description="Disordered" evidence="1">
    <location>
        <begin position="59"/>
        <end position="111"/>
    </location>
</feature>
<sequence length="111" mass="12382">MQPRCWQLSTLTPDDAIDRDVHPTHTWCAARCSFVQHRLAACSLILVLGSLPVVTAAQSLSPDQGQPRPPGDNRADARSTLLRHDAAARRARGRTARPRTAKGWRKEYEIM</sequence>
<feature type="compositionally biased region" description="Basic and acidic residues" evidence="1">
    <location>
        <begin position="71"/>
        <end position="88"/>
    </location>
</feature>
<evidence type="ECO:0000256" key="1">
    <source>
        <dbReference type="SAM" id="MobiDB-lite"/>
    </source>
</evidence>
<dbReference type="AlphaFoldDB" id="A0A2T3Z455"/>
<organism evidence="2 3">
    <name type="scientific">Trichoderma asperellum (strain ATCC 204424 / CBS 433.97 / NBRC 101777)</name>
    <dbReference type="NCBI Taxonomy" id="1042311"/>
    <lineage>
        <taxon>Eukaryota</taxon>
        <taxon>Fungi</taxon>
        <taxon>Dikarya</taxon>
        <taxon>Ascomycota</taxon>
        <taxon>Pezizomycotina</taxon>
        <taxon>Sordariomycetes</taxon>
        <taxon>Hypocreomycetidae</taxon>
        <taxon>Hypocreales</taxon>
        <taxon>Hypocreaceae</taxon>
        <taxon>Trichoderma</taxon>
    </lineage>
</organism>
<dbReference type="EMBL" id="KZ679264">
    <property type="protein sequence ID" value="PTB39575.1"/>
    <property type="molecule type" value="Genomic_DNA"/>
</dbReference>
<evidence type="ECO:0000313" key="3">
    <source>
        <dbReference type="Proteomes" id="UP000240493"/>
    </source>
</evidence>
<feature type="compositionally biased region" description="Basic residues" evidence="1">
    <location>
        <begin position="89"/>
        <end position="103"/>
    </location>
</feature>
<name>A0A2T3Z455_TRIA4</name>
<keyword evidence="3" id="KW-1185">Reference proteome</keyword>
<proteinExistence type="predicted"/>
<reference evidence="2 3" key="1">
    <citation type="submission" date="2016-07" db="EMBL/GenBank/DDBJ databases">
        <title>Multiple horizontal gene transfer events from other fungi enriched the ability of initially mycotrophic Trichoderma (Ascomycota) to feed on dead plant biomass.</title>
        <authorList>
            <consortium name="DOE Joint Genome Institute"/>
            <person name="Aerts A."/>
            <person name="Atanasova L."/>
            <person name="Chenthamara K."/>
            <person name="Zhang J."/>
            <person name="Grujic M."/>
            <person name="Henrissat B."/>
            <person name="Kuo A."/>
            <person name="Salamov A."/>
            <person name="Lipzen A."/>
            <person name="Labutti K."/>
            <person name="Barry K."/>
            <person name="Miao Y."/>
            <person name="Rahimi M.J."/>
            <person name="Shen Q."/>
            <person name="Grigoriev I.V."/>
            <person name="Kubicek C.P."/>
            <person name="Druzhinina I.S."/>
        </authorList>
    </citation>
    <scope>NUCLEOTIDE SEQUENCE [LARGE SCALE GENOMIC DNA]</scope>
    <source>
        <strain evidence="2 3">CBS 433.97</strain>
    </source>
</reference>
<gene>
    <name evidence="2" type="ORF">M441DRAFT_440286</name>
</gene>
<dbReference type="Proteomes" id="UP000240493">
    <property type="component" value="Unassembled WGS sequence"/>
</dbReference>
<protein>
    <submittedName>
        <fullName evidence="2">Uncharacterized protein</fullName>
    </submittedName>
</protein>